<accession>A0A448XLY1</accession>
<feature type="transmembrane region" description="Helical" evidence="1">
    <location>
        <begin position="230"/>
        <end position="247"/>
    </location>
</feature>
<reference evidence="2" key="1">
    <citation type="submission" date="2018-11" db="EMBL/GenBank/DDBJ databases">
        <authorList>
            <consortium name="Pathogen Informatics"/>
        </authorList>
    </citation>
    <scope>NUCLEOTIDE SEQUENCE</scope>
</reference>
<name>A0A448XLY1_9PLAT</name>
<keyword evidence="1" id="KW-1133">Transmembrane helix</keyword>
<protein>
    <submittedName>
        <fullName evidence="2">Uncharacterized protein</fullName>
    </submittedName>
</protein>
<keyword evidence="3" id="KW-1185">Reference proteome</keyword>
<dbReference type="AlphaFoldDB" id="A0A448XLY1"/>
<keyword evidence="1" id="KW-0812">Transmembrane</keyword>
<evidence type="ECO:0000256" key="1">
    <source>
        <dbReference type="SAM" id="Phobius"/>
    </source>
</evidence>
<dbReference type="EMBL" id="CAAALY010262924">
    <property type="protein sequence ID" value="VEL39899.1"/>
    <property type="molecule type" value="Genomic_DNA"/>
</dbReference>
<keyword evidence="1" id="KW-0472">Membrane</keyword>
<organism evidence="2 3">
    <name type="scientific">Protopolystoma xenopodis</name>
    <dbReference type="NCBI Taxonomy" id="117903"/>
    <lineage>
        <taxon>Eukaryota</taxon>
        <taxon>Metazoa</taxon>
        <taxon>Spiralia</taxon>
        <taxon>Lophotrochozoa</taxon>
        <taxon>Platyhelminthes</taxon>
        <taxon>Monogenea</taxon>
        <taxon>Polyopisthocotylea</taxon>
        <taxon>Polystomatidea</taxon>
        <taxon>Polystomatidae</taxon>
        <taxon>Protopolystoma</taxon>
    </lineage>
</organism>
<comment type="caution">
    <text evidence="2">The sequence shown here is derived from an EMBL/GenBank/DDBJ whole genome shotgun (WGS) entry which is preliminary data.</text>
</comment>
<dbReference type="Proteomes" id="UP000784294">
    <property type="component" value="Unassembled WGS sequence"/>
</dbReference>
<sequence>MLPSSAADTSLHRRHHQCTHLVRLYPLLSNSEEPASRNEPVSAAFLEHWLKHSAVQLDSLLLGLRLRVAIGLAVKRYLQWSIIGNLFLSAAGALVSRLQEVASSVSKGPLQYDFEVLLADWAWLANPSIISLLRAARPCLNRKAELVDPVMPYSCSSDPSACPPTSSGYTSNNITSRHIKSPADWPGLVSGERLDGWSSRTVSGGQLLEQLRSELRQTTTAYCLEARHRFFIILIYYFIFYILILSTKGKVKLRDNYSFGATN</sequence>
<evidence type="ECO:0000313" key="2">
    <source>
        <dbReference type="EMBL" id="VEL39899.1"/>
    </source>
</evidence>
<proteinExistence type="predicted"/>
<evidence type="ECO:0000313" key="3">
    <source>
        <dbReference type="Proteomes" id="UP000784294"/>
    </source>
</evidence>
<gene>
    <name evidence="2" type="ORF">PXEA_LOCUS33339</name>
</gene>